<keyword evidence="1" id="KW-0472">Membrane</keyword>
<accession>A0A8A3S4X6</accession>
<dbReference type="RefSeq" id="WP_265582549.1">
    <property type="nucleotide sequence ID" value="NZ_CP036172.1"/>
</dbReference>
<feature type="transmembrane region" description="Helical" evidence="1">
    <location>
        <begin position="20"/>
        <end position="39"/>
    </location>
</feature>
<feature type="transmembrane region" description="Helical" evidence="1">
    <location>
        <begin position="51"/>
        <end position="73"/>
    </location>
</feature>
<reference evidence="2" key="2">
    <citation type="submission" date="2019-02" db="EMBL/GenBank/DDBJ databases">
        <authorList>
            <person name="Chen S.-C."/>
            <person name="Chien H.-H."/>
            <person name="Lai M.-C."/>
        </authorList>
    </citation>
    <scope>NUCLEOTIDE SEQUENCE</scope>
    <source>
        <strain evidence="2">N2F9704</strain>
    </source>
</reference>
<dbReference type="GeneID" id="76424001"/>
<feature type="transmembrane region" description="Helical" evidence="1">
    <location>
        <begin position="129"/>
        <end position="148"/>
    </location>
</feature>
<dbReference type="Pfam" id="PF07758">
    <property type="entry name" value="DUF1614"/>
    <property type="match status" value="1"/>
</dbReference>
<dbReference type="AlphaFoldDB" id="A0A8A3S4X6"/>
<sequence>MILSGVPTVALIPILSADQIRLLAAVMVPILLLYLFILISEEAFELTGIKISHAFFMTFGALIGSFIDIPLGMIDGVTLAVNVGGCLVPVALSAEILIKRRVSPLPAVLSVAVVTVVSYYFSFPIAGEGILMPFYIAPLVGAVAGILFTRAGPTAGAAAYIGGTMGTLIGADFLNLATPGTIEAIAGGGPAVLSIGGAGVFDGIFLTGILAVFLATLAARRIRRSTKDPEAPRHE</sequence>
<keyword evidence="1" id="KW-1133">Transmembrane helix</keyword>
<reference evidence="2" key="1">
    <citation type="journal article" date="2001" name="Int. J. Syst. Evol. Microbiol.">
        <title>Methanofollis aquaemaris sp. nov., a methanogen isolated from an aquaculture fish pond.</title>
        <authorList>
            <person name="Lai M.C."/>
            <person name="Chen S.C."/>
        </authorList>
    </citation>
    <scope>NUCLEOTIDE SEQUENCE</scope>
    <source>
        <strain evidence="2">N2F9704</strain>
    </source>
</reference>
<dbReference type="EMBL" id="CP036172">
    <property type="protein sequence ID" value="QSZ67175.1"/>
    <property type="molecule type" value="Genomic_DNA"/>
</dbReference>
<keyword evidence="3" id="KW-1185">Reference proteome</keyword>
<feature type="transmembrane region" description="Helical" evidence="1">
    <location>
        <begin position="194"/>
        <end position="217"/>
    </location>
</feature>
<dbReference type="Proteomes" id="UP001042704">
    <property type="component" value="Chromosome"/>
</dbReference>
<dbReference type="InterPro" id="IPR011672">
    <property type="entry name" value="DUF1614"/>
</dbReference>
<feature type="transmembrane region" description="Helical" evidence="1">
    <location>
        <begin position="105"/>
        <end position="123"/>
    </location>
</feature>
<proteinExistence type="predicted"/>
<dbReference type="KEGG" id="maqe:RJ40_06520"/>
<evidence type="ECO:0000313" key="2">
    <source>
        <dbReference type="EMBL" id="QSZ67175.1"/>
    </source>
</evidence>
<evidence type="ECO:0000313" key="3">
    <source>
        <dbReference type="Proteomes" id="UP001042704"/>
    </source>
</evidence>
<name>A0A8A3S4X6_9EURY</name>
<keyword evidence="1" id="KW-0812">Transmembrane</keyword>
<feature type="transmembrane region" description="Helical" evidence="1">
    <location>
        <begin position="79"/>
        <end position="98"/>
    </location>
</feature>
<feature type="transmembrane region" description="Helical" evidence="1">
    <location>
        <begin position="155"/>
        <end position="174"/>
    </location>
</feature>
<protein>
    <submittedName>
        <fullName evidence="2">DUF1614 domain-containing protein</fullName>
    </submittedName>
</protein>
<organism evidence="2 3">
    <name type="scientific">Methanofollis aquaemaris</name>
    <dbReference type="NCBI Taxonomy" id="126734"/>
    <lineage>
        <taxon>Archaea</taxon>
        <taxon>Methanobacteriati</taxon>
        <taxon>Methanobacteriota</taxon>
        <taxon>Stenosarchaea group</taxon>
        <taxon>Methanomicrobia</taxon>
        <taxon>Methanomicrobiales</taxon>
        <taxon>Methanomicrobiaceae</taxon>
        <taxon>Methanofollis</taxon>
    </lineage>
</organism>
<evidence type="ECO:0000256" key="1">
    <source>
        <dbReference type="SAM" id="Phobius"/>
    </source>
</evidence>
<gene>
    <name evidence="2" type="ORF">RJ40_06520</name>
</gene>